<reference evidence="2" key="1">
    <citation type="submission" date="2019-10" db="EMBL/GenBank/DDBJ databases">
        <title>Lacipirellula parvula gen. nov., sp. nov., representing a lineage of planctomycetes widespread in freshwater anoxic habitats, and description of the family Lacipirellulaceae.</title>
        <authorList>
            <person name="Dedysh S.N."/>
            <person name="Kulichevskaya I.S."/>
            <person name="Beletsky A.V."/>
            <person name="Rakitin A.L."/>
            <person name="Mardanov A.V."/>
            <person name="Ivanova A.A."/>
            <person name="Saltykova V.X."/>
            <person name="Rijpstra W.I.C."/>
            <person name="Sinninghe Damste J.S."/>
            <person name="Ravin N.V."/>
        </authorList>
    </citation>
    <scope>NUCLEOTIDE SEQUENCE [LARGE SCALE GENOMIC DNA]</scope>
    <source>
        <strain evidence="2">PX69</strain>
    </source>
</reference>
<proteinExistence type="predicted"/>
<sequence>MRQDATRRCQIDSPHGVARPPHCTNYNTTNLPVFCRDAKGIDW</sequence>
<dbReference type="Proteomes" id="UP000326837">
    <property type="component" value="Chromosome"/>
</dbReference>
<evidence type="ECO:0000313" key="1">
    <source>
        <dbReference type="EMBL" id="BBO36469.1"/>
    </source>
</evidence>
<accession>A0A5K7XRD1</accession>
<organism evidence="1 2">
    <name type="scientific">Lacipirellula parvula</name>
    <dbReference type="NCBI Taxonomy" id="2650471"/>
    <lineage>
        <taxon>Bacteria</taxon>
        <taxon>Pseudomonadati</taxon>
        <taxon>Planctomycetota</taxon>
        <taxon>Planctomycetia</taxon>
        <taxon>Pirellulales</taxon>
        <taxon>Lacipirellulaceae</taxon>
        <taxon>Lacipirellula</taxon>
    </lineage>
</organism>
<dbReference type="KEGG" id="lpav:PLANPX_6081"/>
<protein>
    <submittedName>
        <fullName evidence="1">Uncharacterized protein</fullName>
    </submittedName>
</protein>
<dbReference type="EMBL" id="AP021861">
    <property type="protein sequence ID" value="BBO36469.1"/>
    <property type="molecule type" value="Genomic_DNA"/>
</dbReference>
<gene>
    <name evidence="1" type="ORF">PLANPX_6081</name>
</gene>
<name>A0A5K7XRD1_9BACT</name>
<keyword evidence="2" id="KW-1185">Reference proteome</keyword>
<evidence type="ECO:0000313" key="2">
    <source>
        <dbReference type="Proteomes" id="UP000326837"/>
    </source>
</evidence>
<dbReference type="AlphaFoldDB" id="A0A5K7XRD1"/>